<dbReference type="EMBL" id="RYCF01000047">
    <property type="protein sequence ID" value="MQK25549.1"/>
    <property type="molecule type" value="Genomic_DNA"/>
</dbReference>
<dbReference type="Proteomes" id="UP000359125">
    <property type="component" value="Unassembled WGS sequence"/>
</dbReference>
<organism evidence="1 2">
    <name type="scientific">Escherichia coli</name>
    <dbReference type="NCBI Taxonomy" id="562"/>
    <lineage>
        <taxon>Bacteria</taxon>
        <taxon>Pseudomonadati</taxon>
        <taxon>Pseudomonadota</taxon>
        <taxon>Gammaproteobacteria</taxon>
        <taxon>Enterobacterales</taxon>
        <taxon>Enterobacteriaceae</taxon>
        <taxon>Escherichia</taxon>
    </lineage>
</organism>
<evidence type="ECO:0000313" key="2">
    <source>
        <dbReference type="Proteomes" id="UP000359125"/>
    </source>
</evidence>
<evidence type="ECO:0000313" key="1">
    <source>
        <dbReference type="EMBL" id="MQK25549.1"/>
    </source>
</evidence>
<name>A0A3Z4HKK8_ECOLX</name>
<proteinExistence type="predicted"/>
<dbReference type="AlphaFoldDB" id="A0A3Z4HKK8"/>
<accession>A0A3Z4HKK8</accession>
<comment type="caution">
    <text evidence="1">The sequence shown here is derived from an EMBL/GenBank/DDBJ whole genome shotgun (WGS) entry which is preliminary data.</text>
</comment>
<reference evidence="1 2" key="1">
    <citation type="journal article" date="2019" name="Environ. Health Perspect.">
        <title>Inter-host Transmission of Carbapenemase-Producing Escherichia coli among Humans and Backyard Animals.</title>
        <authorList>
            <person name="Li J."/>
            <person name="Bi Z."/>
            <person name="Ma S."/>
            <person name="Chen B."/>
            <person name="Cai C."/>
            <person name="He J."/>
            <person name="Schwarz S."/>
            <person name="Sun C."/>
            <person name="Zhou Y."/>
            <person name="Yin J."/>
            <person name="Hulth A."/>
            <person name="Wang Y."/>
            <person name="Shen Z."/>
            <person name="Wang S."/>
            <person name="Wu C."/>
            <person name="Nilsson L.E."/>
            <person name="Walsh T.R."/>
            <person name="Borjesson S."/>
            <person name="Shen J."/>
            <person name="Sun Q."/>
            <person name="Wang Y."/>
        </authorList>
    </citation>
    <scope>NUCLEOTIDE SEQUENCE [LARGE SCALE GENOMIC DNA]</scope>
    <source>
        <strain evidence="1 2">A016f</strain>
    </source>
</reference>
<sequence length="115" mass="12928">MKVLVFIINKAKTVKLIPILAIFWVGTAGVLAAKRKDRILTLLATAPEQNIGEMKSISRFYYQVYLKLRATYIIRLTMQTLHNFPSTPNRCAPRASDSTNLCALANREVACPYTP</sequence>
<protein>
    <submittedName>
        <fullName evidence="1">Uncharacterized protein</fullName>
    </submittedName>
</protein>
<gene>
    <name evidence="1" type="ORF">EIZ93_14745</name>
</gene>